<comment type="caution">
    <text evidence="2">The sequence shown here is derived from an EMBL/GenBank/DDBJ whole genome shotgun (WGS) entry which is preliminary data.</text>
</comment>
<keyword evidence="3" id="KW-1185">Reference proteome</keyword>
<protein>
    <submittedName>
        <fullName evidence="2">Uncharacterized protein</fullName>
    </submittedName>
</protein>
<accession>A0A9Q3F3U3</accession>
<organism evidence="2 3">
    <name type="scientific">Austropuccinia psidii MF-1</name>
    <dbReference type="NCBI Taxonomy" id="1389203"/>
    <lineage>
        <taxon>Eukaryota</taxon>
        <taxon>Fungi</taxon>
        <taxon>Dikarya</taxon>
        <taxon>Basidiomycota</taxon>
        <taxon>Pucciniomycotina</taxon>
        <taxon>Pucciniomycetes</taxon>
        <taxon>Pucciniales</taxon>
        <taxon>Sphaerophragmiaceae</taxon>
        <taxon>Austropuccinia</taxon>
    </lineage>
</organism>
<evidence type="ECO:0000256" key="1">
    <source>
        <dbReference type="SAM" id="MobiDB-lite"/>
    </source>
</evidence>
<dbReference type="EMBL" id="AVOT02035179">
    <property type="protein sequence ID" value="MBW0529472.1"/>
    <property type="molecule type" value="Genomic_DNA"/>
</dbReference>
<sequence length="800" mass="92286">MKPENEPQSWTHFNINNLEPQINSEEFLYNSDLDQSAQWNSVETLLSKASNNILGVEHQAFSNPSIEGTAKHYSKKRKIHSKNRNSEINNKNFKPWDNKNNNIINIEENEPRTLTQFHHNNLKPTLHSGDLLNNQEIDHPSDSHSNGNGPTSNAFGSNENIFTKNQEIWNWPFGEIAIDPSNRRAGKNPNENLEMNIAIPWKDHPTGLMNIEVNDCTKLINSHINNAQPSFYSGGFLRDLELPNFPHLNTNKIGETLGSINDYCPGDIFWTNQNNIASNQGLIDFPHAEISNQVTNEMRGETGNDNLEINVFNLWKDNSNHFIDLGLNAPTSSTHFSITEAEPPIYSGNFFNNPELHPFTHWHSKDLGKTSVVLAENANQAKNERWTETRDENLEMNFLKLWKYNQNHLINIQVNERASLTHVRINNPEAHFYSGDCSYKPELEQAIHWFPNGRGQTLDVLGTNEINDADSYAYFNPFPERLLDDGSNTRLDQASSQYNHNALNSIEQNIFLSAEVESTLIGKLQNSNSEFFLAWMSALQNISFKQGSSAQWKRAICGEMKRRYSWPEGLISRKPTWICTESFIRSCDDILEGLLGYLWSLNVKLHLSFSITIENDIFKKEMGYFHTWLVAELSHWSSPEGIRKKESDELYDYFISAIHEKSQPEKERWQVTVAGLTQPIVRYVTNHRFAETRVAVGFFRLYYKLANPQKWKAYFDENDAKLNALLAKVMKQSFNSNKKYLSTRKQHCLPWKEVMTAKNVAECFDVKGKMWAMYDINLEERIQRLYEENLVPNHNGPTMQ</sequence>
<feature type="compositionally biased region" description="Polar residues" evidence="1">
    <location>
        <begin position="143"/>
        <end position="156"/>
    </location>
</feature>
<reference evidence="2" key="1">
    <citation type="submission" date="2021-03" db="EMBL/GenBank/DDBJ databases">
        <title>Draft genome sequence of rust myrtle Austropuccinia psidii MF-1, a brazilian biotype.</title>
        <authorList>
            <person name="Quecine M.C."/>
            <person name="Pachon D.M.R."/>
            <person name="Bonatelli M.L."/>
            <person name="Correr F.H."/>
            <person name="Franceschini L.M."/>
            <person name="Leite T.F."/>
            <person name="Margarido G.R.A."/>
            <person name="Almeida C.A."/>
            <person name="Ferrarezi J.A."/>
            <person name="Labate C.A."/>
        </authorList>
    </citation>
    <scope>NUCLEOTIDE SEQUENCE</scope>
    <source>
        <strain evidence="2">MF-1</strain>
    </source>
</reference>
<name>A0A9Q3F3U3_9BASI</name>
<evidence type="ECO:0000313" key="3">
    <source>
        <dbReference type="Proteomes" id="UP000765509"/>
    </source>
</evidence>
<dbReference type="AlphaFoldDB" id="A0A9Q3F3U3"/>
<proteinExistence type="predicted"/>
<feature type="region of interest" description="Disordered" evidence="1">
    <location>
        <begin position="125"/>
        <end position="156"/>
    </location>
</feature>
<gene>
    <name evidence="2" type="ORF">O181_069187</name>
</gene>
<dbReference type="Proteomes" id="UP000765509">
    <property type="component" value="Unassembled WGS sequence"/>
</dbReference>
<evidence type="ECO:0000313" key="2">
    <source>
        <dbReference type="EMBL" id="MBW0529472.1"/>
    </source>
</evidence>